<comment type="caution">
    <text evidence="1">The sequence shown here is derived from an EMBL/GenBank/DDBJ whole genome shotgun (WGS) entry which is preliminary data.</text>
</comment>
<sequence>MANILGVLTLILAAWGIYSADKDLTSPWIHMDGMCSKFDKTIELYLSGIPDLYRFRGIALMTQNKIYNQCIVGVENSTDRTDDTDQTLCLESQTAVLWRTGNLLRNIDYVEETLANSLDLNGTLCDLGINRYMYLRAKEDDQALVRSSVSL</sequence>
<reference evidence="1" key="1">
    <citation type="submission" date="2023-07" db="EMBL/GenBank/DDBJ databases">
        <title>Black Yeasts Isolated from many extreme environments.</title>
        <authorList>
            <person name="Coleine C."/>
            <person name="Stajich J.E."/>
            <person name="Selbmann L."/>
        </authorList>
    </citation>
    <scope>NUCLEOTIDE SEQUENCE</scope>
    <source>
        <strain evidence="1">CCFEE 5714</strain>
    </source>
</reference>
<dbReference type="EMBL" id="JAUTXU010000481">
    <property type="protein sequence ID" value="KAK3679623.1"/>
    <property type="molecule type" value="Genomic_DNA"/>
</dbReference>
<name>A0ACC3M8S7_9PEZI</name>
<protein>
    <submittedName>
        <fullName evidence="1">Uncharacterized protein</fullName>
    </submittedName>
</protein>
<evidence type="ECO:0000313" key="2">
    <source>
        <dbReference type="Proteomes" id="UP001281147"/>
    </source>
</evidence>
<organism evidence="1 2">
    <name type="scientific">Vermiconidia calcicola</name>
    <dbReference type="NCBI Taxonomy" id="1690605"/>
    <lineage>
        <taxon>Eukaryota</taxon>
        <taxon>Fungi</taxon>
        <taxon>Dikarya</taxon>
        <taxon>Ascomycota</taxon>
        <taxon>Pezizomycotina</taxon>
        <taxon>Dothideomycetes</taxon>
        <taxon>Dothideomycetidae</taxon>
        <taxon>Mycosphaerellales</taxon>
        <taxon>Extremaceae</taxon>
        <taxon>Vermiconidia</taxon>
    </lineage>
</organism>
<accession>A0ACC3M8S7</accession>
<evidence type="ECO:0000313" key="1">
    <source>
        <dbReference type="EMBL" id="KAK3679623.1"/>
    </source>
</evidence>
<proteinExistence type="predicted"/>
<dbReference type="Proteomes" id="UP001281147">
    <property type="component" value="Unassembled WGS sequence"/>
</dbReference>
<gene>
    <name evidence="1" type="ORF">LTR37_021357</name>
</gene>
<keyword evidence="2" id="KW-1185">Reference proteome</keyword>